<name>A0A2P2ISM2_RHIMU</name>
<accession>A0A2P2ISM2</accession>
<organism evidence="2">
    <name type="scientific">Rhizophora mucronata</name>
    <name type="common">Asiatic mangrove</name>
    <dbReference type="NCBI Taxonomy" id="61149"/>
    <lineage>
        <taxon>Eukaryota</taxon>
        <taxon>Viridiplantae</taxon>
        <taxon>Streptophyta</taxon>
        <taxon>Embryophyta</taxon>
        <taxon>Tracheophyta</taxon>
        <taxon>Spermatophyta</taxon>
        <taxon>Magnoliopsida</taxon>
        <taxon>eudicotyledons</taxon>
        <taxon>Gunneridae</taxon>
        <taxon>Pentapetalae</taxon>
        <taxon>rosids</taxon>
        <taxon>fabids</taxon>
        <taxon>Malpighiales</taxon>
        <taxon>Rhizophoraceae</taxon>
        <taxon>Rhizophora</taxon>
    </lineage>
</organism>
<feature type="compositionally biased region" description="Basic and acidic residues" evidence="1">
    <location>
        <begin position="11"/>
        <end position="21"/>
    </location>
</feature>
<evidence type="ECO:0000313" key="2">
    <source>
        <dbReference type="EMBL" id="MBW84222.1"/>
    </source>
</evidence>
<dbReference type="AlphaFoldDB" id="A0A2P2ISM2"/>
<feature type="compositionally biased region" description="Basic residues" evidence="1">
    <location>
        <begin position="1"/>
        <end position="10"/>
    </location>
</feature>
<protein>
    <submittedName>
        <fullName evidence="2">Uncharacterized protein</fullName>
    </submittedName>
</protein>
<dbReference type="EMBL" id="GGEC01003739">
    <property type="protein sequence ID" value="MBW84222.1"/>
    <property type="molecule type" value="Transcribed_RNA"/>
</dbReference>
<feature type="region of interest" description="Disordered" evidence="1">
    <location>
        <begin position="1"/>
        <end position="21"/>
    </location>
</feature>
<evidence type="ECO:0000256" key="1">
    <source>
        <dbReference type="SAM" id="MobiDB-lite"/>
    </source>
</evidence>
<sequence length="21" mass="2544">MSSFRAKTRKMGRDLRYKAQL</sequence>
<reference evidence="2" key="1">
    <citation type="submission" date="2018-02" db="EMBL/GenBank/DDBJ databases">
        <title>Rhizophora mucronata_Transcriptome.</title>
        <authorList>
            <person name="Meera S.P."/>
            <person name="Sreeshan A."/>
            <person name="Augustine A."/>
        </authorList>
    </citation>
    <scope>NUCLEOTIDE SEQUENCE</scope>
    <source>
        <tissue evidence="2">Leaf</tissue>
    </source>
</reference>
<proteinExistence type="predicted"/>